<dbReference type="Gene3D" id="3.40.50.300">
    <property type="entry name" value="P-loop containing nucleotide triphosphate hydrolases"/>
    <property type="match status" value="1"/>
</dbReference>
<dbReference type="CDD" id="cd02042">
    <property type="entry name" value="ParAB_family"/>
    <property type="match status" value="1"/>
</dbReference>
<dbReference type="InterPro" id="IPR027417">
    <property type="entry name" value="P-loop_NTPase"/>
</dbReference>
<name>A0A6I3S6T5_9BURK</name>
<dbReference type="PANTHER" id="PTHR13696">
    <property type="entry name" value="P-LOOP CONTAINING NUCLEOSIDE TRIPHOSPHATE HYDROLASE"/>
    <property type="match status" value="1"/>
</dbReference>
<feature type="domain" description="AAA" evidence="1">
    <location>
        <begin position="3"/>
        <end position="176"/>
    </location>
</feature>
<protein>
    <submittedName>
        <fullName evidence="2">AAA family ATPase</fullName>
    </submittedName>
</protein>
<sequence>MAKIYCIANQKGGVGKTTTAVNLAAALSQLSFNVLLVDLDPQGNATTGSGLEKNNLVQSVYEVLLDRADIKKVITHSTSGYDILGSNRKLAAAEEELLSVARKELRLKTKLDEVSGQYDVIIIDCPPTLSILTINAFCAADGLIIPMTCEYYSLEGVSDLLLSIRAVREQVNSGLVITGLLRVKFDPRITLQREVSEQLSGYFGSSVFSSVIPTNVRLAEAPSYGLSGIQYDPSSRGAVSYKTFAEELVKKDKLKKLLKNRKREG</sequence>
<dbReference type="Pfam" id="PF13614">
    <property type="entry name" value="AAA_31"/>
    <property type="match status" value="1"/>
</dbReference>
<comment type="caution">
    <text evidence="2">The sequence shown here is derived from an EMBL/GenBank/DDBJ whole genome shotgun (WGS) entry which is preliminary data.</text>
</comment>
<organism evidence="2 3">
    <name type="scientific">Parasutterella excrementihominis</name>
    <dbReference type="NCBI Taxonomy" id="487175"/>
    <lineage>
        <taxon>Bacteria</taxon>
        <taxon>Pseudomonadati</taxon>
        <taxon>Pseudomonadota</taxon>
        <taxon>Betaproteobacteria</taxon>
        <taxon>Burkholderiales</taxon>
        <taxon>Sutterellaceae</taxon>
        <taxon>Parasutterella</taxon>
    </lineage>
</organism>
<dbReference type="SUPFAM" id="SSF52540">
    <property type="entry name" value="P-loop containing nucleoside triphosphate hydrolases"/>
    <property type="match status" value="1"/>
</dbReference>
<proteinExistence type="predicted"/>
<dbReference type="EMBL" id="WNCL01000019">
    <property type="protein sequence ID" value="MTU43470.1"/>
    <property type="molecule type" value="Genomic_DNA"/>
</dbReference>
<dbReference type="RefSeq" id="WP_155165918.1">
    <property type="nucleotide sequence ID" value="NZ_DBFMZO010000130.1"/>
</dbReference>
<dbReference type="PANTHER" id="PTHR13696:SF52">
    <property type="entry name" value="PARA FAMILY PROTEIN CT_582"/>
    <property type="match status" value="1"/>
</dbReference>
<dbReference type="FunFam" id="3.40.50.300:FF:000285">
    <property type="entry name" value="Sporulation initiation inhibitor Soj"/>
    <property type="match status" value="1"/>
</dbReference>
<evidence type="ECO:0000313" key="3">
    <source>
        <dbReference type="Proteomes" id="UP000462362"/>
    </source>
</evidence>
<evidence type="ECO:0000313" key="2">
    <source>
        <dbReference type="EMBL" id="MTU43470.1"/>
    </source>
</evidence>
<accession>A0A6I3S6T5</accession>
<evidence type="ECO:0000259" key="1">
    <source>
        <dbReference type="Pfam" id="PF13614"/>
    </source>
</evidence>
<dbReference type="AlphaFoldDB" id="A0A6I3S6T5"/>
<dbReference type="Proteomes" id="UP000462362">
    <property type="component" value="Unassembled WGS sequence"/>
</dbReference>
<dbReference type="InterPro" id="IPR050678">
    <property type="entry name" value="DNA_Partitioning_ATPase"/>
</dbReference>
<gene>
    <name evidence="2" type="ORF">GMD42_07505</name>
</gene>
<dbReference type="PIRSF" id="PIRSF009320">
    <property type="entry name" value="Nuc_binding_HP_1000"/>
    <property type="match status" value="1"/>
</dbReference>
<dbReference type="InterPro" id="IPR025669">
    <property type="entry name" value="AAA_dom"/>
</dbReference>
<reference evidence="2 3" key="1">
    <citation type="journal article" date="2019" name="Nat. Med.">
        <title>A library of human gut bacterial isolates paired with longitudinal multiomics data enables mechanistic microbiome research.</title>
        <authorList>
            <person name="Poyet M."/>
            <person name="Groussin M."/>
            <person name="Gibbons S.M."/>
            <person name="Avila-Pacheco J."/>
            <person name="Jiang X."/>
            <person name="Kearney S.M."/>
            <person name="Perrotta A.R."/>
            <person name="Berdy B."/>
            <person name="Zhao S."/>
            <person name="Lieberman T.D."/>
            <person name="Swanson P.K."/>
            <person name="Smith M."/>
            <person name="Roesemann S."/>
            <person name="Alexander J.E."/>
            <person name="Rich S.A."/>
            <person name="Livny J."/>
            <person name="Vlamakis H."/>
            <person name="Clish C."/>
            <person name="Bullock K."/>
            <person name="Deik A."/>
            <person name="Scott J."/>
            <person name="Pierce K.A."/>
            <person name="Xavier R.J."/>
            <person name="Alm E.J."/>
        </authorList>
    </citation>
    <scope>NUCLEOTIDE SEQUENCE [LARGE SCALE GENOMIC DNA]</scope>
    <source>
        <strain evidence="2 3">BIOML-A2</strain>
    </source>
</reference>